<dbReference type="PROSITE" id="PS52016">
    <property type="entry name" value="TONB_DEPENDENT_REC_3"/>
    <property type="match status" value="1"/>
</dbReference>
<dbReference type="Gene3D" id="2.60.40.1120">
    <property type="entry name" value="Carboxypeptidase-like, regulatory domain"/>
    <property type="match status" value="1"/>
</dbReference>
<dbReference type="Pfam" id="PF07715">
    <property type="entry name" value="Plug"/>
    <property type="match status" value="1"/>
</dbReference>
<feature type="domain" description="TonB-dependent receptor plug" evidence="8">
    <location>
        <begin position="255"/>
        <end position="384"/>
    </location>
</feature>
<dbReference type="InterPro" id="IPR037066">
    <property type="entry name" value="Plug_dom_sf"/>
</dbReference>
<keyword evidence="2 7" id="KW-0813">Transport</keyword>
<keyword evidence="3 7" id="KW-1134">Transmembrane beta strand</keyword>
<evidence type="ECO:0000256" key="2">
    <source>
        <dbReference type="ARBA" id="ARBA00022448"/>
    </source>
</evidence>
<evidence type="ECO:0000259" key="8">
    <source>
        <dbReference type="Pfam" id="PF07715"/>
    </source>
</evidence>
<reference evidence="9 10" key="2">
    <citation type="submission" date="2019-09" db="EMBL/GenBank/DDBJ databases">
        <authorList>
            <person name="Jin C."/>
        </authorList>
    </citation>
    <scope>NUCLEOTIDE SEQUENCE [LARGE SCALE GENOMIC DNA]</scope>
    <source>
        <strain evidence="9 10">BN140078</strain>
    </source>
</reference>
<comment type="caution">
    <text evidence="9">The sequence shown here is derived from an EMBL/GenBank/DDBJ whole genome shotgun (WGS) entry which is preliminary data.</text>
</comment>
<reference evidence="9 10" key="1">
    <citation type="submission" date="2019-09" db="EMBL/GenBank/DDBJ databases">
        <title>Chitinophaga ginsengihumi sp. nov., isolated from soil of ginseng rhizosphere.</title>
        <authorList>
            <person name="Lee J."/>
        </authorList>
    </citation>
    <scope>NUCLEOTIDE SEQUENCE [LARGE SCALE GENOMIC DNA]</scope>
    <source>
        <strain evidence="9 10">BN140078</strain>
    </source>
</reference>
<gene>
    <name evidence="9" type="ORF">F0L74_25260</name>
</gene>
<evidence type="ECO:0000256" key="3">
    <source>
        <dbReference type="ARBA" id="ARBA00022452"/>
    </source>
</evidence>
<evidence type="ECO:0000256" key="7">
    <source>
        <dbReference type="PROSITE-ProRule" id="PRU01360"/>
    </source>
</evidence>
<keyword evidence="5 7" id="KW-0472">Membrane</keyword>
<dbReference type="Pfam" id="PF13715">
    <property type="entry name" value="CarbopepD_reg_2"/>
    <property type="match status" value="1"/>
</dbReference>
<dbReference type="EMBL" id="VUOC01000004">
    <property type="protein sequence ID" value="KAA2239512.1"/>
    <property type="molecule type" value="Genomic_DNA"/>
</dbReference>
<comment type="subcellular location">
    <subcellularLocation>
        <location evidence="1 7">Cell outer membrane</location>
        <topology evidence="1 7">Multi-pass membrane protein</topology>
    </subcellularLocation>
</comment>
<comment type="similarity">
    <text evidence="7">Belongs to the TonB-dependent receptor family.</text>
</comment>
<organism evidence="9 10">
    <name type="scientific">Chitinophaga agrisoli</name>
    <dbReference type="NCBI Taxonomy" id="2607653"/>
    <lineage>
        <taxon>Bacteria</taxon>
        <taxon>Pseudomonadati</taxon>
        <taxon>Bacteroidota</taxon>
        <taxon>Chitinophagia</taxon>
        <taxon>Chitinophagales</taxon>
        <taxon>Chitinophagaceae</taxon>
        <taxon>Chitinophaga</taxon>
    </lineage>
</organism>
<keyword evidence="4 7" id="KW-0812">Transmembrane</keyword>
<evidence type="ECO:0000256" key="1">
    <source>
        <dbReference type="ARBA" id="ARBA00004571"/>
    </source>
</evidence>
<dbReference type="NCBIfam" id="TIGR04056">
    <property type="entry name" value="OMP_RagA_SusC"/>
    <property type="match status" value="1"/>
</dbReference>
<dbReference type="InterPro" id="IPR012910">
    <property type="entry name" value="Plug_dom"/>
</dbReference>
<dbReference type="GO" id="GO:0009279">
    <property type="term" value="C:cell outer membrane"/>
    <property type="evidence" value="ECO:0007669"/>
    <property type="project" value="UniProtKB-SubCell"/>
</dbReference>
<name>A0A5B2VMI4_9BACT</name>
<dbReference type="Gene3D" id="2.170.130.10">
    <property type="entry name" value="TonB-dependent receptor, plug domain"/>
    <property type="match status" value="1"/>
</dbReference>
<evidence type="ECO:0000256" key="4">
    <source>
        <dbReference type="ARBA" id="ARBA00022692"/>
    </source>
</evidence>
<dbReference type="InterPro" id="IPR023996">
    <property type="entry name" value="TonB-dep_OMP_SusC/RagA"/>
</dbReference>
<dbReference type="Gene3D" id="2.40.170.20">
    <property type="entry name" value="TonB-dependent receptor, beta-barrel domain"/>
    <property type="match status" value="1"/>
</dbReference>
<dbReference type="NCBIfam" id="TIGR04057">
    <property type="entry name" value="SusC_RagA_signa"/>
    <property type="match status" value="1"/>
</dbReference>
<dbReference type="Proteomes" id="UP000324611">
    <property type="component" value="Unassembled WGS sequence"/>
</dbReference>
<dbReference type="AlphaFoldDB" id="A0A5B2VMI4"/>
<protein>
    <submittedName>
        <fullName evidence="9">SusC/RagA family TonB-linked outer membrane protein</fullName>
    </submittedName>
</protein>
<keyword evidence="10" id="KW-1185">Reference proteome</keyword>
<evidence type="ECO:0000313" key="10">
    <source>
        <dbReference type="Proteomes" id="UP000324611"/>
    </source>
</evidence>
<keyword evidence="6 7" id="KW-0998">Cell outer membrane</keyword>
<dbReference type="InterPro" id="IPR023997">
    <property type="entry name" value="TonB-dep_OMP_SusC/RagA_CS"/>
</dbReference>
<dbReference type="InterPro" id="IPR039426">
    <property type="entry name" value="TonB-dep_rcpt-like"/>
</dbReference>
<accession>A0A5B2VMI4</accession>
<evidence type="ECO:0000256" key="6">
    <source>
        <dbReference type="ARBA" id="ARBA00023237"/>
    </source>
</evidence>
<evidence type="ECO:0000313" key="9">
    <source>
        <dbReference type="EMBL" id="KAA2239512.1"/>
    </source>
</evidence>
<evidence type="ECO:0000256" key="5">
    <source>
        <dbReference type="ARBA" id="ARBA00023136"/>
    </source>
</evidence>
<dbReference type="SUPFAM" id="SSF56935">
    <property type="entry name" value="Porins"/>
    <property type="match status" value="1"/>
</dbReference>
<sequence length="1234" mass="136957">MHFKAFCNRESIVMPGSRSRQIPARNFKDSCRLTILALRVMKLSTIILLTAFLQVSASSYSQTVTYACRNESLMNVFKAIKQQTGYVVFYDQAVLDTLAGVTLYAKDQPLETFMNKALKDLPLSYTVKDRTIVVSKKSLVSQLLEQAAGKETQPFYGRVEDEEGQPVERASVTLQPLNKQRVTDVTGSFSFDSIPEGNYTLTITHVNYVKQTKKLKMKGETEYTVFRMYSRRRELAGVDVSAASTGYQKIDPTANTGSYKLITAKEIEANPSINLMERLEGKVPGVRFDVAKNKIQIRGDNNFGAGSSTPLIVIDGFPAIEQNLANYPGSTFSEGAINPNSNTGIPITNSTILSVFNPADIQSITFLKDAAAASIWGSRAANGVIVIETKKGLRGRTTVNANSTLSVSAMPDMNNLNMMNSREYVDFEKELFDKGYLRGDPVGYWRNPNVSEASNIMYAAQRGDITAAQMDARLEQLSQRNNVGQIRKYLLQQAITQQHNLSLSGGAANSSYYISGNYSANTPVFRNNDSKSYSLLANLTNDFFNKKLTVTTGLNQLYSDRRVNSAAQQAMSPGQFGLRPYDLLVDEQGQPITRALLFKPEVIDSFTRMGYLPWTYNPFDELQSGNSYKTTGTRLTSQIRANIADWLHVDFAGMYQRNIVDMDALQQMSAYVVKNKINEGTTFTNGKPVYGFPKGDILYTSHSLTEDYSLRAQLNIDKTFNDVHHISMIGGSEIRQSAGSAYSQSHYGFDQETYTSISVNPTTPYKNIYGATSIIGGQNTSVAVYKLRYLSYFGNASYEYQHRYAISGSVRFDDHNLVGVERRKRAIPLWSGGLRWNVGGESFMRAAINKWLSGLSLRASLGTGGTIPSTATPFAIVNINAADPLNSPTGSATLGIPANRDLTWETTRQLNFGIDAGAFANRLMVTFDIYSKHSYGILASLPVNPTYGWPELAYNTADMHSNGVELSLTGDLVRAKNWTWTASYNISHSTSKVTDNRFPFSNLSPYVNSMPIAGYPVDNLFLYRWAGLDNAGQSQIYDAQGKIISSADDTELKPEDRVYVGRTTPAYFGGFSQSLRYKQLSLNITAAYYLGYKVMKQGINTSFYPTGDAFEGFLQTSKDLVNRWRKPGDEAFTNIPGLTNYNGTSINRYMNATANVIDADHIRLQMLSLGYTLPGKALTRLKVVKSVVVNGSVNNLGIIWRKNKEHIDPDYMFAGSYTGWAPTKNYSFNLNVTF</sequence>
<dbReference type="InterPro" id="IPR036942">
    <property type="entry name" value="Beta-barrel_TonB_sf"/>
</dbReference>
<dbReference type="InterPro" id="IPR008969">
    <property type="entry name" value="CarboxyPept-like_regulatory"/>
</dbReference>
<proteinExistence type="inferred from homology"/>
<dbReference type="SUPFAM" id="SSF49464">
    <property type="entry name" value="Carboxypeptidase regulatory domain-like"/>
    <property type="match status" value="1"/>
</dbReference>